<feature type="compositionally biased region" description="Basic residues" evidence="1">
    <location>
        <begin position="328"/>
        <end position="343"/>
    </location>
</feature>
<dbReference type="EMBL" id="AP015040">
    <property type="protein sequence ID" value="BAT93287.1"/>
    <property type="molecule type" value="Genomic_DNA"/>
</dbReference>
<dbReference type="InterPro" id="IPR028364">
    <property type="entry name" value="Ribosomal_uL1/biogenesis"/>
</dbReference>
<dbReference type="CDD" id="cd00403">
    <property type="entry name" value="Ribosomal_L1"/>
    <property type="match status" value="1"/>
</dbReference>
<dbReference type="FunFam" id="3.40.50.790:FF:000012">
    <property type="entry name" value="Ribosomal protein L1p/L10e family"/>
    <property type="match status" value="1"/>
</dbReference>
<sequence length="415" mass="46615">MASENLNPVTVTKAIDALLKWRRSQSETQKPKLFDQDEEFVYLVVTLKKIPAKSRVNPYKIPLPHSLFSQFSEQCLILDDRPNKGRVTKAQAQAKVQSESIPVAKILKLSKLASDYRAFEAKRKLCDSYDLFFAEKSIVPLLPRLLGKQFFKKRKLPVPVDLKKSNWKEQVERACSSAMLFMRTGTCSVVRVAKVGMERDSIVENVMAAVEGIVEVVPKKWGNVRSLHLKLLESVALPVYQVVPDLKLRIKGANEEAEIKEKNKKRKKDEEVRESAKKKGRIHEVRYMDENGGEDEIENELASDDGGGDDNVDEKRKRGVSSVLNGGKRLKKSSGVKGKRKKEKSGSELVAEDKESSAKDKKKKVKSGSELVVRDEESGVKKTTKGELKKMKTGEVKVKAVKSVKAKKRHLAGEC</sequence>
<accession>A0A0S3SKB9</accession>
<reference evidence="2 3" key="1">
    <citation type="journal article" date="2015" name="Sci. Rep.">
        <title>The power of single molecule real-time sequencing technology in the de novo assembly of a eukaryotic genome.</title>
        <authorList>
            <person name="Sakai H."/>
            <person name="Naito K."/>
            <person name="Ogiso-Tanaka E."/>
            <person name="Takahashi Y."/>
            <person name="Iseki K."/>
            <person name="Muto C."/>
            <person name="Satou K."/>
            <person name="Teruya K."/>
            <person name="Shiroma A."/>
            <person name="Shimoji M."/>
            <person name="Hirano T."/>
            <person name="Itoh T."/>
            <person name="Kaga A."/>
            <person name="Tomooka N."/>
        </authorList>
    </citation>
    <scope>NUCLEOTIDE SEQUENCE [LARGE SCALE GENOMIC DNA]</scope>
    <source>
        <strain evidence="3">cv. Shumari</strain>
    </source>
</reference>
<dbReference type="Pfam" id="PF00687">
    <property type="entry name" value="Ribosomal_L1"/>
    <property type="match status" value="1"/>
</dbReference>
<dbReference type="Gene3D" id="3.40.50.790">
    <property type="match status" value="1"/>
</dbReference>
<evidence type="ECO:0000313" key="3">
    <source>
        <dbReference type="Proteomes" id="UP000291084"/>
    </source>
</evidence>
<dbReference type="InterPro" id="IPR050257">
    <property type="entry name" value="eL8/uL1-like"/>
</dbReference>
<gene>
    <name evidence="2" type="primary">Vigan.07G223000</name>
    <name evidence="2" type="ORF">VIGAN_07223000</name>
</gene>
<evidence type="ECO:0000313" key="2">
    <source>
        <dbReference type="EMBL" id="BAT93287.1"/>
    </source>
</evidence>
<feature type="compositionally biased region" description="Basic and acidic residues" evidence="1">
    <location>
        <begin position="268"/>
        <end position="289"/>
    </location>
</feature>
<dbReference type="GO" id="GO:0003723">
    <property type="term" value="F:RNA binding"/>
    <property type="evidence" value="ECO:0007669"/>
    <property type="project" value="InterPro"/>
</dbReference>
<dbReference type="PANTHER" id="PTHR23105">
    <property type="entry name" value="RIBOSOMAL PROTEIN L7AE FAMILY MEMBER"/>
    <property type="match status" value="1"/>
</dbReference>
<dbReference type="InterPro" id="IPR023674">
    <property type="entry name" value="Ribosomal_uL1-like"/>
</dbReference>
<feature type="region of interest" description="Disordered" evidence="1">
    <location>
        <begin position="261"/>
        <end position="387"/>
    </location>
</feature>
<evidence type="ECO:0000256" key="1">
    <source>
        <dbReference type="SAM" id="MobiDB-lite"/>
    </source>
</evidence>
<dbReference type="SUPFAM" id="SSF56808">
    <property type="entry name" value="Ribosomal protein L1"/>
    <property type="match status" value="1"/>
</dbReference>
<dbReference type="OrthoDB" id="10251727at2759"/>
<dbReference type="Proteomes" id="UP000291084">
    <property type="component" value="Chromosome 7"/>
</dbReference>
<organism evidence="2 3">
    <name type="scientific">Vigna angularis var. angularis</name>
    <dbReference type="NCBI Taxonomy" id="157739"/>
    <lineage>
        <taxon>Eukaryota</taxon>
        <taxon>Viridiplantae</taxon>
        <taxon>Streptophyta</taxon>
        <taxon>Embryophyta</taxon>
        <taxon>Tracheophyta</taxon>
        <taxon>Spermatophyta</taxon>
        <taxon>Magnoliopsida</taxon>
        <taxon>eudicotyledons</taxon>
        <taxon>Gunneridae</taxon>
        <taxon>Pentapetalae</taxon>
        <taxon>rosids</taxon>
        <taxon>fabids</taxon>
        <taxon>Fabales</taxon>
        <taxon>Fabaceae</taxon>
        <taxon>Papilionoideae</taxon>
        <taxon>50 kb inversion clade</taxon>
        <taxon>NPAAA clade</taxon>
        <taxon>indigoferoid/millettioid clade</taxon>
        <taxon>Phaseoleae</taxon>
        <taxon>Vigna</taxon>
    </lineage>
</organism>
<evidence type="ECO:0008006" key="4">
    <source>
        <dbReference type="Google" id="ProtNLM"/>
    </source>
</evidence>
<protein>
    <recommendedName>
        <fullName evidence="4">Ribosomal protein L1</fullName>
    </recommendedName>
</protein>
<proteinExistence type="predicted"/>
<feature type="compositionally biased region" description="Basic and acidic residues" evidence="1">
    <location>
        <begin position="372"/>
        <end position="387"/>
    </location>
</feature>
<dbReference type="AlphaFoldDB" id="A0A0S3SKB9"/>
<name>A0A0S3SKB9_PHAAN</name>
<dbReference type="InterPro" id="IPR016095">
    <property type="entry name" value="Ribosomal_uL1_3-a/b-sand"/>
</dbReference>
<feature type="compositionally biased region" description="Acidic residues" evidence="1">
    <location>
        <begin position="291"/>
        <end position="312"/>
    </location>
</feature>
<keyword evidence="3" id="KW-1185">Reference proteome</keyword>